<dbReference type="Proteomes" id="UP000017127">
    <property type="component" value="Unassembled WGS sequence"/>
</dbReference>
<keyword evidence="4" id="KW-1185">Reference proteome</keyword>
<feature type="region of interest" description="Disordered" evidence="1">
    <location>
        <begin position="173"/>
        <end position="207"/>
    </location>
</feature>
<dbReference type="PATRIC" id="fig|1348334.3.peg.4024"/>
<gene>
    <name evidence="3" type="ORF">M595_4162</name>
</gene>
<name>U7QEZ8_9CYAN</name>
<organism evidence="3 4">
    <name type="scientific">Lyngbya aestuarii BL J</name>
    <dbReference type="NCBI Taxonomy" id="1348334"/>
    <lineage>
        <taxon>Bacteria</taxon>
        <taxon>Bacillati</taxon>
        <taxon>Cyanobacteriota</taxon>
        <taxon>Cyanophyceae</taxon>
        <taxon>Oscillatoriophycideae</taxon>
        <taxon>Oscillatoriales</taxon>
        <taxon>Microcoleaceae</taxon>
        <taxon>Lyngbya</taxon>
    </lineage>
</organism>
<dbReference type="EMBL" id="AUZM01000047">
    <property type="protein sequence ID" value="ERT05852.1"/>
    <property type="molecule type" value="Genomic_DNA"/>
</dbReference>
<evidence type="ECO:0000313" key="3">
    <source>
        <dbReference type="EMBL" id="ERT05852.1"/>
    </source>
</evidence>
<reference evidence="3 4" key="1">
    <citation type="journal article" date="2013" name="Front. Microbiol.">
        <title>Comparative genomic analyses of the cyanobacterium, Lyngbya aestuarii BL J, a powerful hydrogen producer.</title>
        <authorList>
            <person name="Kothari A."/>
            <person name="Vaughn M."/>
            <person name="Garcia-Pichel F."/>
        </authorList>
    </citation>
    <scope>NUCLEOTIDE SEQUENCE [LARGE SCALE GENOMIC DNA]</scope>
    <source>
        <strain evidence="3 4">BL J</strain>
    </source>
</reference>
<dbReference type="InterPro" id="IPR010802">
    <property type="entry name" value="DUF1400"/>
</dbReference>
<dbReference type="AlphaFoldDB" id="U7QEZ8"/>
<evidence type="ECO:0000256" key="1">
    <source>
        <dbReference type="SAM" id="MobiDB-lite"/>
    </source>
</evidence>
<feature type="domain" description="DUF1400" evidence="2">
    <location>
        <begin position="8"/>
        <end position="133"/>
    </location>
</feature>
<sequence>MSGPSAIAADRVVLTYGPFQAPIRVRDLEEFAETGEKTKTIGQIVGRSGIDEDTLRGLMTLEVGFDLVPFSCLICSPTGMEIVEDIALTLRTHRRVENSHAIHAALINAVSDDGKISFLDFIKKYPVPGLYVDVGNIPETVEKIQGLATDLESLLRTASRYSKAGCSLQEISLPGPAPLQAPRPPAPPVPPPAPRPIAPPPPVRGLW</sequence>
<dbReference type="Pfam" id="PF07176">
    <property type="entry name" value="DUF1400"/>
    <property type="match status" value="1"/>
</dbReference>
<feature type="compositionally biased region" description="Pro residues" evidence="1">
    <location>
        <begin position="175"/>
        <end position="207"/>
    </location>
</feature>
<accession>U7QEZ8</accession>
<evidence type="ECO:0000313" key="4">
    <source>
        <dbReference type="Proteomes" id="UP000017127"/>
    </source>
</evidence>
<proteinExistence type="predicted"/>
<protein>
    <recommendedName>
        <fullName evidence="2">DUF1400 domain-containing protein</fullName>
    </recommendedName>
</protein>
<comment type="caution">
    <text evidence="3">The sequence shown here is derived from an EMBL/GenBank/DDBJ whole genome shotgun (WGS) entry which is preliminary data.</text>
</comment>
<evidence type="ECO:0000259" key="2">
    <source>
        <dbReference type="Pfam" id="PF07176"/>
    </source>
</evidence>